<dbReference type="OrthoDB" id="9763659at2"/>
<keyword evidence="6" id="KW-0238">DNA-binding</keyword>
<keyword evidence="2" id="KW-0227">DNA damage</keyword>
<keyword evidence="5" id="KW-0067">ATP-binding</keyword>
<proteinExistence type="predicted"/>
<organism evidence="10 11">
    <name type="scientific">Lishizhenia tianjinensis</name>
    <dbReference type="NCBI Taxonomy" id="477690"/>
    <lineage>
        <taxon>Bacteria</taxon>
        <taxon>Pseudomonadati</taxon>
        <taxon>Bacteroidota</taxon>
        <taxon>Flavobacteriia</taxon>
        <taxon>Flavobacteriales</taxon>
        <taxon>Crocinitomicaceae</taxon>
        <taxon>Lishizhenia</taxon>
    </lineage>
</organism>
<sequence length="443" mass="49668">MTQEKALEILKSGRNVFLTGSAGTGKTYVLNKFIEHLRDCKVKVAVTASTGIAATHISGKTIHSWAGIGIKQELTQRDLSGLQRKEYLKKAIEKAKVLIIDEISMLHRKQLEAVDQVLCMFKGNKNPFGGMQVVLCGDFFQLPPIGTENEMSRDKFCFMSTLWGEADFHPCYLTEQYRQNQDPLADILDALRNNTIGQHELKMLEAASYTQFDEKITPTRLYTHNLDVDALNEAELDKLPGRKRNFRATSSGEQALIETLKRSVLAYDKLPLKEGAKVMFVKNSPEKGYINGSLGEVFDFESTGFPKVKLLDGTIITATPEKWTIDDEQGNELAWYNQIPLRLAWAITVHKSQGMTLDAAEVDLSATFEKGQGYVALSRLRKLDSLKLLGFNQRALQIDGLAQKADKRFQELSLQNELISSDILDKDRKAFIKASGGRSLKKL</sequence>
<evidence type="ECO:0000256" key="1">
    <source>
        <dbReference type="ARBA" id="ARBA00022741"/>
    </source>
</evidence>
<reference evidence="10 11" key="1">
    <citation type="submission" date="2016-10" db="EMBL/GenBank/DDBJ databases">
        <authorList>
            <person name="de Groot N.N."/>
        </authorList>
    </citation>
    <scope>NUCLEOTIDE SEQUENCE [LARGE SCALE GENOMIC DNA]</scope>
    <source>
        <strain evidence="10 11">CGMCC 1.7005</strain>
    </source>
</reference>
<accession>A0A1I6Y2B9</accession>
<dbReference type="Pfam" id="PF21530">
    <property type="entry name" value="Pif1_2B_dom"/>
    <property type="match status" value="1"/>
</dbReference>
<evidence type="ECO:0000313" key="10">
    <source>
        <dbReference type="EMBL" id="SFT44527.1"/>
    </source>
</evidence>
<dbReference type="PANTHER" id="PTHR47642">
    <property type="entry name" value="ATP-DEPENDENT DNA HELICASE"/>
    <property type="match status" value="1"/>
</dbReference>
<dbReference type="InterPro" id="IPR049163">
    <property type="entry name" value="Pif1-like_2B_dom"/>
</dbReference>
<dbReference type="GO" id="GO:0003678">
    <property type="term" value="F:DNA helicase activity"/>
    <property type="evidence" value="ECO:0007669"/>
    <property type="project" value="InterPro"/>
</dbReference>
<dbReference type="InterPro" id="IPR027417">
    <property type="entry name" value="P-loop_NTPase"/>
</dbReference>
<evidence type="ECO:0000256" key="3">
    <source>
        <dbReference type="ARBA" id="ARBA00022801"/>
    </source>
</evidence>
<dbReference type="SMART" id="SM00382">
    <property type="entry name" value="AAA"/>
    <property type="match status" value="1"/>
</dbReference>
<dbReference type="CDD" id="cd18809">
    <property type="entry name" value="SF1_C_RecD"/>
    <property type="match status" value="1"/>
</dbReference>
<dbReference type="GO" id="GO:0000723">
    <property type="term" value="P:telomere maintenance"/>
    <property type="evidence" value="ECO:0007669"/>
    <property type="project" value="InterPro"/>
</dbReference>
<evidence type="ECO:0000256" key="7">
    <source>
        <dbReference type="ARBA" id="ARBA00023204"/>
    </source>
</evidence>
<dbReference type="EMBL" id="FPAS01000001">
    <property type="protein sequence ID" value="SFT44527.1"/>
    <property type="molecule type" value="Genomic_DNA"/>
</dbReference>
<dbReference type="InterPro" id="IPR051055">
    <property type="entry name" value="PIF1_helicase"/>
</dbReference>
<dbReference type="GO" id="GO:0006281">
    <property type="term" value="P:DNA repair"/>
    <property type="evidence" value="ECO:0007669"/>
    <property type="project" value="InterPro"/>
</dbReference>
<evidence type="ECO:0000256" key="6">
    <source>
        <dbReference type="ARBA" id="ARBA00023125"/>
    </source>
</evidence>
<evidence type="ECO:0000256" key="5">
    <source>
        <dbReference type="ARBA" id="ARBA00022840"/>
    </source>
</evidence>
<gene>
    <name evidence="10" type="ORF">SAMN05216474_0608</name>
</gene>
<dbReference type="RefSeq" id="WP_090246170.1">
    <property type="nucleotide sequence ID" value="NZ_FPAS01000001.1"/>
</dbReference>
<dbReference type="Pfam" id="PF05970">
    <property type="entry name" value="PIF1"/>
    <property type="match status" value="1"/>
</dbReference>
<dbReference type="STRING" id="477690.SAMN05216474_0608"/>
<name>A0A1I6Y2B9_9FLAO</name>
<keyword evidence="11" id="KW-1185">Reference proteome</keyword>
<dbReference type="AlphaFoldDB" id="A0A1I6Y2B9"/>
<evidence type="ECO:0000256" key="8">
    <source>
        <dbReference type="ARBA" id="ARBA00023235"/>
    </source>
</evidence>
<dbReference type="InterPro" id="IPR003593">
    <property type="entry name" value="AAA+_ATPase"/>
</dbReference>
<keyword evidence="8" id="KW-0413">Isomerase</keyword>
<feature type="domain" description="AAA+ ATPase" evidence="9">
    <location>
        <begin position="12"/>
        <end position="147"/>
    </location>
</feature>
<evidence type="ECO:0000256" key="2">
    <source>
        <dbReference type="ARBA" id="ARBA00022763"/>
    </source>
</evidence>
<dbReference type="Proteomes" id="UP000236454">
    <property type="component" value="Unassembled WGS sequence"/>
</dbReference>
<dbReference type="SUPFAM" id="SSF52540">
    <property type="entry name" value="P-loop containing nucleoside triphosphate hydrolases"/>
    <property type="match status" value="2"/>
</dbReference>
<keyword evidence="7" id="KW-0234">DNA repair</keyword>
<dbReference type="CDD" id="cd18037">
    <property type="entry name" value="DEXSc_Pif1_like"/>
    <property type="match status" value="1"/>
</dbReference>
<protein>
    <submittedName>
        <fullName evidence="10">PIF1-like helicase</fullName>
    </submittedName>
</protein>
<evidence type="ECO:0000313" key="11">
    <source>
        <dbReference type="Proteomes" id="UP000236454"/>
    </source>
</evidence>
<evidence type="ECO:0000256" key="4">
    <source>
        <dbReference type="ARBA" id="ARBA00022806"/>
    </source>
</evidence>
<keyword evidence="4 10" id="KW-0347">Helicase</keyword>
<dbReference type="PANTHER" id="PTHR47642:SF5">
    <property type="entry name" value="ATP-DEPENDENT DNA HELICASE"/>
    <property type="match status" value="1"/>
</dbReference>
<keyword evidence="1" id="KW-0547">Nucleotide-binding</keyword>
<keyword evidence="3" id="KW-0378">Hydrolase</keyword>
<dbReference type="Gene3D" id="3.40.50.300">
    <property type="entry name" value="P-loop containing nucleotide triphosphate hydrolases"/>
    <property type="match status" value="1"/>
</dbReference>
<evidence type="ECO:0000259" key="9">
    <source>
        <dbReference type="SMART" id="SM00382"/>
    </source>
</evidence>
<dbReference type="InterPro" id="IPR010285">
    <property type="entry name" value="DNA_helicase_pif1-like_DEAD"/>
</dbReference>